<proteinExistence type="predicted"/>
<accession>A0ABD3QFP4</accession>
<feature type="compositionally biased region" description="Polar residues" evidence="1">
    <location>
        <begin position="75"/>
        <end position="89"/>
    </location>
</feature>
<sequence>MEMRKAVKASEDDTVKSKKKRSKIEEKYADNPLKHSKKLKKINQEIEQQEKVKDTLKTTMMQYTAELARLNTAKSNVQKELNYSDSNIMSSSSSSESEDE</sequence>
<organism evidence="2 3">
    <name type="scientific">Cyclotella atomus</name>
    <dbReference type="NCBI Taxonomy" id="382360"/>
    <lineage>
        <taxon>Eukaryota</taxon>
        <taxon>Sar</taxon>
        <taxon>Stramenopiles</taxon>
        <taxon>Ochrophyta</taxon>
        <taxon>Bacillariophyta</taxon>
        <taxon>Coscinodiscophyceae</taxon>
        <taxon>Thalassiosirophycidae</taxon>
        <taxon>Stephanodiscales</taxon>
        <taxon>Stephanodiscaceae</taxon>
        <taxon>Cyclotella</taxon>
    </lineage>
</organism>
<reference evidence="2 3" key="1">
    <citation type="submission" date="2024-10" db="EMBL/GenBank/DDBJ databases">
        <title>Updated reference genomes for cyclostephanoid diatoms.</title>
        <authorList>
            <person name="Roberts W.R."/>
            <person name="Alverson A.J."/>
        </authorList>
    </citation>
    <scope>NUCLEOTIDE SEQUENCE [LARGE SCALE GENOMIC DNA]</scope>
    <source>
        <strain evidence="2 3">AJA010-31</strain>
    </source>
</reference>
<name>A0ABD3QFP4_9STRA</name>
<gene>
    <name evidence="2" type="ORF">ACHAWO_002263</name>
</gene>
<evidence type="ECO:0000313" key="3">
    <source>
        <dbReference type="Proteomes" id="UP001530400"/>
    </source>
</evidence>
<feature type="region of interest" description="Disordered" evidence="1">
    <location>
        <begin position="75"/>
        <end position="100"/>
    </location>
</feature>
<feature type="region of interest" description="Disordered" evidence="1">
    <location>
        <begin position="1"/>
        <end position="45"/>
    </location>
</feature>
<dbReference type="Proteomes" id="UP001530400">
    <property type="component" value="Unassembled WGS sequence"/>
</dbReference>
<evidence type="ECO:0000313" key="2">
    <source>
        <dbReference type="EMBL" id="KAL3799233.1"/>
    </source>
</evidence>
<protein>
    <submittedName>
        <fullName evidence="2">Uncharacterized protein</fullName>
    </submittedName>
</protein>
<dbReference type="AlphaFoldDB" id="A0ABD3QFP4"/>
<feature type="compositionally biased region" description="Basic and acidic residues" evidence="1">
    <location>
        <begin position="23"/>
        <end position="33"/>
    </location>
</feature>
<dbReference type="EMBL" id="JALLPJ020000191">
    <property type="protein sequence ID" value="KAL3799233.1"/>
    <property type="molecule type" value="Genomic_DNA"/>
</dbReference>
<comment type="caution">
    <text evidence="2">The sequence shown here is derived from an EMBL/GenBank/DDBJ whole genome shotgun (WGS) entry which is preliminary data.</text>
</comment>
<keyword evidence="3" id="KW-1185">Reference proteome</keyword>
<feature type="compositionally biased region" description="Basic and acidic residues" evidence="1">
    <location>
        <begin position="1"/>
        <end position="16"/>
    </location>
</feature>
<evidence type="ECO:0000256" key="1">
    <source>
        <dbReference type="SAM" id="MobiDB-lite"/>
    </source>
</evidence>
<feature type="compositionally biased region" description="Low complexity" evidence="1">
    <location>
        <begin position="90"/>
        <end position="100"/>
    </location>
</feature>